<dbReference type="InterPro" id="IPR027417">
    <property type="entry name" value="P-loop_NTPase"/>
</dbReference>
<dbReference type="GO" id="GO:0005524">
    <property type="term" value="F:ATP binding"/>
    <property type="evidence" value="ECO:0007669"/>
    <property type="project" value="UniProtKB-KW"/>
</dbReference>
<feature type="domain" description="Helicase ATP-binding" evidence="10">
    <location>
        <begin position="74"/>
        <end position="252"/>
    </location>
</feature>
<evidence type="ECO:0000256" key="7">
    <source>
        <dbReference type="ARBA" id="ARBA00034617"/>
    </source>
</evidence>
<dbReference type="InterPro" id="IPR001650">
    <property type="entry name" value="Helicase_C-like"/>
</dbReference>
<evidence type="ECO:0000256" key="8">
    <source>
        <dbReference type="ARBA" id="ARBA00034808"/>
    </source>
</evidence>
<dbReference type="SUPFAM" id="SSF52540">
    <property type="entry name" value="P-loop containing nucleoside triphosphate hydrolases"/>
    <property type="match status" value="1"/>
</dbReference>
<evidence type="ECO:0000256" key="3">
    <source>
        <dbReference type="ARBA" id="ARBA00022840"/>
    </source>
</evidence>
<evidence type="ECO:0000256" key="6">
    <source>
        <dbReference type="ARBA" id="ARBA00023242"/>
    </source>
</evidence>
<dbReference type="EC" id="5.6.2.4" evidence="8"/>
<dbReference type="PANTHER" id="PTHR13710:SF153">
    <property type="entry name" value="RECQ-LIKE DNA HELICASE BLM"/>
    <property type="match status" value="1"/>
</dbReference>
<keyword evidence="2" id="KW-0547">Nucleotide-binding</keyword>
<evidence type="ECO:0000259" key="11">
    <source>
        <dbReference type="PROSITE" id="PS51194"/>
    </source>
</evidence>
<dbReference type="PANTHER" id="PTHR13710">
    <property type="entry name" value="DNA HELICASE RECQ FAMILY MEMBER"/>
    <property type="match status" value="1"/>
</dbReference>
<evidence type="ECO:0000313" key="12">
    <source>
        <dbReference type="EnsemblMetazoa" id="Aqu2.1.25702_001"/>
    </source>
</evidence>
<dbReference type="GO" id="GO:0005634">
    <property type="term" value="C:nucleus"/>
    <property type="evidence" value="ECO:0007669"/>
    <property type="project" value="TreeGrafter"/>
</dbReference>
<name>A0A1X7UD69_AMPQE</name>
<evidence type="ECO:0000259" key="10">
    <source>
        <dbReference type="PROSITE" id="PS51192"/>
    </source>
</evidence>
<dbReference type="SMART" id="SM00490">
    <property type="entry name" value="HELICc"/>
    <property type="match status" value="1"/>
</dbReference>
<feature type="domain" description="Helicase C-terminal" evidence="11">
    <location>
        <begin position="283"/>
        <end position="451"/>
    </location>
</feature>
<dbReference type="OrthoDB" id="5982332at2759"/>
<keyword evidence="6" id="KW-0539">Nucleus</keyword>
<dbReference type="GO" id="GO:0009378">
    <property type="term" value="F:four-way junction helicase activity"/>
    <property type="evidence" value="ECO:0007669"/>
    <property type="project" value="TreeGrafter"/>
</dbReference>
<comment type="catalytic activity">
    <reaction evidence="7">
        <text>Couples ATP hydrolysis with the unwinding of duplex DNA by translocating in the 3'-5' direction.</text>
        <dbReference type="EC" id="5.6.2.4"/>
    </reaction>
</comment>
<evidence type="ECO:0000256" key="5">
    <source>
        <dbReference type="ARBA" id="ARBA00023235"/>
    </source>
</evidence>
<evidence type="ECO:0000256" key="2">
    <source>
        <dbReference type="ARBA" id="ARBA00022741"/>
    </source>
</evidence>
<dbReference type="GO" id="GO:0043138">
    <property type="term" value="F:3'-5' DNA helicase activity"/>
    <property type="evidence" value="ECO:0007669"/>
    <property type="project" value="UniProtKB-EC"/>
</dbReference>
<dbReference type="GO" id="GO:0000724">
    <property type="term" value="P:double-strand break repair via homologous recombination"/>
    <property type="evidence" value="ECO:0007669"/>
    <property type="project" value="TreeGrafter"/>
</dbReference>
<dbReference type="Pfam" id="PF00270">
    <property type="entry name" value="DEAD"/>
    <property type="match status" value="1"/>
</dbReference>
<dbReference type="Pfam" id="PF00271">
    <property type="entry name" value="Helicase_C"/>
    <property type="match status" value="1"/>
</dbReference>
<dbReference type="InterPro" id="IPR011545">
    <property type="entry name" value="DEAD/DEAH_box_helicase_dom"/>
</dbReference>
<dbReference type="GO" id="GO:0003677">
    <property type="term" value="F:DNA binding"/>
    <property type="evidence" value="ECO:0007669"/>
    <property type="project" value="UniProtKB-KW"/>
</dbReference>
<comment type="similarity">
    <text evidence="1">Belongs to the helicase family. RecQ subfamily.</text>
</comment>
<evidence type="ECO:0000256" key="9">
    <source>
        <dbReference type="ARBA" id="ARBA00044542"/>
    </source>
</evidence>
<reference evidence="12" key="1">
    <citation type="submission" date="2017-05" db="UniProtKB">
        <authorList>
            <consortium name="EnsemblMetazoa"/>
        </authorList>
    </citation>
    <scope>IDENTIFICATION</scope>
</reference>
<keyword evidence="4" id="KW-0238">DNA-binding</keyword>
<keyword evidence="3" id="KW-0067">ATP-binding</keyword>
<sequence length="466" mass="52719">MAARSEVVSRGQTRPPCLRDGSGRLTFTKLFKAPPSAWRGIRRGNKMADNLQQLMDNVQEHFGVILKDKQREAMVTFMSGYDVFVVLPTGYGKSIIYGFLPYAFDLYKGQEGSIVICVSPLVSLMMDQKARFTPKGVVAEFVGEEQTDQNCIRSVISGSAQLVYISPESLICNQIYRNMILSPIYKEKLVAFVIDEAHCVKSWGDKFRLAYSQLGDIRSLLPTNTNVMALTATATHETYKVVCQRLSLLNQKLIGCQPNRSNIKYEVRPLEDVETFCGNIAGELKIQGLEYPRTVIFVQRYSDCSLLFHTLRRKLGSNLTFPPDYPMLPQFTVIDMYTRASTISKKEQVLSAFCTPNGVLRVVIATTAFGMGVDCSDIHHIIHWGSTSTIEQYVQETGRAGRDGHLSRAILYYGKPGRFVHQEMKDYGNNHKECRRRMLIQNFMFCDSSMFVEDKDHCCDICSLNL</sequence>
<dbReference type="InParanoid" id="A0A1X7UD69"/>
<dbReference type="AlphaFoldDB" id="A0A1X7UD69"/>
<organism evidence="12">
    <name type="scientific">Amphimedon queenslandica</name>
    <name type="common">Sponge</name>
    <dbReference type="NCBI Taxonomy" id="400682"/>
    <lineage>
        <taxon>Eukaryota</taxon>
        <taxon>Metazoa</taxon>
        <taxon>Porifera</taxon>
        <taxon>Demospongiae</taxon>
        <taxon>Heteroscleromorpha</taxon>
        <taxon>Haplosclerida</taxon>
        <taxon>Niphatidae</taxon>
        <taxon>Amphimedon</taxon>
    </lineage>
</organism>
<dbReference type="PROSITE" id="PS51194">
    <property type="entry name" value="HELICASE_CTER"/>
    <property type="match status" value="1"/>
</dbReference>
<dbReference type="PROSITE" id="PS51192">
    <property type="entry name" value="HELICASE_ATP_BIND_1"/>
    <property type="match status" value="1"/>
</dbReference>
<accession>A0A1X7UD69</accession>
<dbReference type="SMART" id="SM00487">
    <property type="entry name" value="DEXDc"/>
    <property type="match status" value="1"/>
</dbReference>
<dbReference type="EnsemblMetazoa" id="Aqu2.1.25702_001">
    <property type="protein sequence ID" value="Aqu2.1.25702_001"/>
    <property type="gene ID" value="Aqu2.1.25702"/>
</dbReference>
<dbReference type="GO" id="GO:0005694">
    <property type="term" value="C:chromosome"/>
    <property type="evidence" value="ECO:0007669"/>
    <property type="project" value="TreeGrafter"/>
</dbReference>
<dbReference type="Gene3D" id="3.40.50.300">
    <property type="entry name" value="P-loop containing nucleotide triphosphate hydrolases"/>
    <property type="match status" value="2"/>
</dbReference>
<protein>
    <recommendedName>
        <fullName evidence="8">DNA 3'-5' helicase</fullName>
        <ecNumber evidence="8">5.6.2.4</ecNumber>
    </recommendedName>
    <alternativeName>
        <fullName evidence="9">DNA 3'-5' helicase BLM</fullName>
    </alternativeName>
</protein>
<dbReference type="eggNOG" id="KOG0351">
    <property type="taxonomic scope" value="Eukaryota"/>
</dbReference>
<keyword evidence="5" id="KW-0413">Isomerase</keyword>
<evidence type="ECO:0000256" key="4">
    <source>
        <dbReference type="ARBA" id="ARBA00023125"/>
    </source>
</evidence>
<dbReference type="OMA" id="TATHETY"/>
<dbReference type="STRING" id="400682.A0A1X7UD69"/>
<dbReference type="InterPro" id="IPR014001">
    <property type="entry name" value="Helicase_ATP-bd"/>
</dbReference>
<evidence type="ECO:0000256" key="1">
    <source>
        <dbReference type="ARBA" id="ARBA00005446"/>
    </source>
</evidence>
<proteinExistence type="inferred from homology"/>
<dbReference type="GO" id="GO:0005737">
    <property type="term" value="C:cytoplasm"/>
    <property type="evidence" value="ECO:0007669"/>
    <property type="project" value="TreeGrafter"/>
</dbReference>